<name>A0AAE0H369_9CHLO</name>
<feature type="domain" description="RNase L inhibitor RLI-like possible metal-binding" evidence="2">
    <location>
        <begin position="59"/>
        <end position="93"/>
    </location>
</feature>
<sequence length="183" mass="19974">MPPKGRGRGRGGGSRRDHRSSESARTKQARSGGYQDEGRPEEGSGDDSEEGYRKPRISVPLAMWDLEQCDPKRCTGRKMIRQNLCRELHLGQRFRRLGESRTQEHVTATSAAGRVEDKGARDCHVSGHVSGRRPGESRTREHLAAASAAGRVEDTGARACHVSGRRPGELRTREHVAATAAAG</sequence>
<comment type="caution">
    <text evidence="3">The sequence shown here is derived from an EMBL/GenBank/DDBJ whole genome shotgun (WGS) entry which is preliminary data.</text>
</comment>
<reference evidence="3 4" key="1">
    <citation type="journal article" date="2015" name="Genome Biol. Evol.">
        <title>Comparative Genomics of a Bacterivorous Green Alga Reveals Evolutionary Causalities and Consequences of Phago-Mixotrophic Mode of Nutrition.</title>
        <authorList>
            <person name="Burns J.A."/>
            <person name="Paasch A."/>
            <person name="Narechania A."/>
            <person name="Kim E."/>
        </authorList>
    </citation>
    <scope>NUCLEOTIDE SEQUENCE [LARGE SCALE GENOMIC DNA]</scope>
    <source>
        <strain evidence="3 4">PLY_AMNH</strain>
    </source>
</reference>
<dbReference type="GO" id="GO:0106388">
    <property type="term" value="F:rRNA small subunit aminocarboxypropyltransferase activity"/>
    <property type="evidence" value="ECO:0007669"/>
    <property type="project" value="InterPro"/>
</dbReference>
<accession>A0AAE0H369</accession>
<feature type="region of interest" description="Disordered" evidence="1">
    <location>
        <begin position="164"/>
        <end position="183"/>
    </location>
</feature>
<evidence type="ECO:0000256" key="1">
    <source>
        <dbReference type="SAM" id="MobiDB-lite"/>
    </source>
</evidence>
<protein>
    <recommendedName>
        <fullName evidence="2">RNase L inhibitor RLI-like possible metal-binding domain-containing protein</fullName>
    </recommendedName>
</protein>
<dbReference type="PANTHER" id="PTHR20426">
    <property type="entry name" value="RIBOSOME BIOGENESIS PROTEIN TSR3 HOMOLOG"/>
    <property type="match status" value="1"/>
</dbReference>
<dbReference type="PANTHER" id="PTHR20426:SF0">
    <property type="entry name" value="18S RRNA AMINOCARBOXYPROPYLTRANSFERASE"/>
    <property type="match status" value="1"/>
</dbReference>
<dbReference type="EMBL" id="LGRX02000286">
    <property type="protein sequence ID" value="KAK3288971.1"/>
    <property type="molecule type" value="Genomic_DNA"/>
</dbReference>
<keyword evidence="4" id="KW-1185">Reference proteome</keyword>
<dbReference type="InterPro" id="IPR007209">
    <property type="entry name" value="RNaseL-inhib-like_metal-bd_dom"/>
</dbReference>
<feature type="compositionally biased region" description="Basic and acidic residues" evidence="1">
    <location>
        <begin position="166"/>
        <end position="176"/>
    </location>
</feature>
<evidence type="ECO:0000259" key="2">
    <source>
        <dbReference type="Pfam" id="PF04068"/>
    </source>
</evidence>
<dbReference type="InterPro" id="IPR022968">
    <property type="entry name" value="Tsr3-like"/>
</dbReference>
<proteinExistence type="predicted"/>
<dbReference type="AlphaFoldDB" id="A0AAE0H369"/>
<organism evidence="3 4">
    <name type="scientific">Cymbomonas tetramitiformis</name>
    <dbReference type="NCBI Taxonomy" id="36881"/>
    <lineage>
        <taxon>Eukaryota</taxon>
        <taxon>Viridiplantae</taxon>
        <taxon>Chlorophyta</taxon>
        <taxon>Pyramimonadophyceae</taxon>
        <taxon>Pyramimonadales</taxon>
        <taxon>Pyramimonadaceae</taxon>
        <taxon>Cymbomonas</taxon>
    </lineage>
</organism>
<dbReference type="Proteomes" id="UP001190700">
    <property type="component" value="Unassembled WGS sequence"/>
</dbReference>
<gene>
    <name evidence="3" type="ORF">CYMTET_3577</name>
</gene>
<evidence type="ECO:0000313" key="3">
    <source>
        <dbReference type="EMBL" id="KAK3288971.1"/>
    </source>
</evidence>
<dbReference type="GO" id="GO:0030490">
    <property type="term" value="P:maturation of SSU-rRNA"/>
    <property type="evidence" value="ECO:0007669"/>
    <property type="project" value="TreeGrafter"/>
</dbReference>
<evidence type="ECO:0000313" key="4">
    <source>
        <dbReference type="Proteomes" id="UP001190700"/>
    </source>
</evidence>
<dbReference type="Pfam" id="PF04068">
    <property type="entry name" value="Fer4_RLI"/>
    <property type="match status" value="1"/>
</dbReference>
<feature type="region of interest" description="Disordered" evidence="1">
    <location>
        <begin position="1"/>
        <end position="56"/>
    </location>
</feature>